<dbReference type="Proteomes" id="UP001459277">
    <property type="component" value="Unassembled WGS sequence"/>
</dbReference>
<dbReference type="EMBL" id="JAZDWU010000008">
    <property type="protein sequence ID" value="KAK9993440.1"/>
    <property type="molecule type" value="Genomic_DNA"/>
</dbReference>
<reference evidence="1 2" key="1">
    <citation type="submission" date="2024-01" db="EMBL/GenBank/DDBJ databases">
        <title>A telomere-to-telomere, gap-free genome of sweet tea (Lithocarpus litseifolius).</title>
        <authorList>
            <person name="Zhou J."/>
        </authorList>
    </citation>
    <scope>NUCLEOTIDE SEQUENCE [LARGE SCALE GENOMIC DNA]</scope>
    <source>
        <strain evidence="1">Zhou-2022a</strain>
        <tissue evidence="1">Leaf</tissue>
    </source>
</reference>
<evidence type="ECO:0000313" key="2">
    <source>
        <dbReference type="Proteomes" id="UP001459277"/>
    </source>
</evidence>
<sequence>MLTTSRVQPKKPSKALFMQSLVNILLRTLKNLTERSIFECFTDDKWAGPKCSRSEQTEFIEDAIPKQLVLLCSEKAVYSGNDLCEGWSGSAKEIAQDALHIRVVDACISIY</sequence>
<protein>
    <submittedName>
        <fullName evidence="1">Uncharacterized protein</fullName>
    </submittedName>
</protein>
<proteinExistence type="predicted"/>
<organism evidence="1 2">
    <name type="scientific">Lithocarpus litseifolius</name>
    <dbReference type="NCBI Taxonomy" id="425828"/>
    <lineage>
        <taxon>Eukaryota</taxon>
        <taxon>Viridiplantae</taxon>
        <taxon>Streptophyta</taxon>
        <taxon>Embryophyta</taxon>
        <taxon>Tracheophyta</taxon>
        <taxon>Spermatophyta</taxon>
        <taxon>Magnoliopsida</taxon>
        <taxon>eudicotyledons</taxon>
        <taxon>Gunneridae</taxon>
        <taxon>Pentapetalae</taxon>
        <taxon>rosids</taxon>
        <taxon>fabids</taxon>
        <taxon>Fagales</taxon>
        <taxon>Fagaceae</taxon>
        <taxon>Lithocarpus</taxon>
    </lineage>
</organism>
<evidence type="ECO:0000313" key="1">
    <source>
        <dbReference type="EMBL" id="KAK9993440.1"/>
    </source>
</evidence>
<keyword evidence="2" id="KW-1185">Reference proteome</keyword>
<comment type="caution">
    <text evidence="1">The sequence shown here is derived from an EMBL/GenBank/DDBJ whole genome shotgun (WGS) entry which is preliminary data.</text>
</comment>
<accession>A0AAW2C5B7</accession>
<name>A0AAW2C5B7_9ROSI</name>
<gene>
    <name evidence="1" type="ORF">SO802_023143</name>
</gene>
<dbReference type="AlphaFoldDB" id="A0AAW2C5B7"/>